<evidence type="ECO:0000313" key="1">
    <source>
        <dbReference type="EMBL" id="CAK0837841.1"/>
    </source>
</evidence>
<name>A0ABN9SYY8_9DINO</name>
<accession>A0ABN9SYY8</accession>
<evidence type="ECO:0000313" key="2">
    <source>
        <dbReference type="Proteomes" id="UP001189429"/>
    </source>
</evidence>
<reference evidence="1" key="1">
    <citation type="submission" date="2023-10" db="EMBL/GenBank/DDBJ databases">
        <authorList>
            <person name="Chen Y."/>
            <person name="Shah S."/>
            <person name="Dougan E. K."/>
            <person name="Thang M."/>
            <person name="Chan C."/>
        </authorList>
    </citation>
    <scope>NUCLEOTIDE SEQUENCE [LARGE SCALE GENOMIC DNA]</scope>
</reference>
<organism evidence="1 2">
    <name type="scientific">Prorocentrum cordatum</name>
    <dbReference type="NCBI Taxonomy" id="2364126"/>
    <lineage>
        <taxon>Eukaryota</taxon>
        <taxon>Sar</taxon>
        <taxon>Alveolata</taxon>
        <taxon>Dinophyceae</taxon>
        <taxon>Prorocentrales</taxon>
        <taxon>Prorocentraceae</taxon>
        <taxon>Prorocentrum</taxon>
    </lineage>
</organism>
<dbReference type="EMBL" id="CAUYUJ010014179">
    <property type="protein sequence ID" value="CAK0837841.1"/>
    <property type="molecule type" value="Genomic_DNA"/>
</dbReference>
<protein>
    <submittedName>
        <fullName evidence="1">Uncharacterized protein</fullName>
    </submittedName>
</protein>
<comment type="caution">
    <text evidence="1">The sequence shown here is derived from an EMBL/GenBank/DDBJ whole genome shotgun (WGS) entry which is preliminary data.</text>
</comment>
<dbReference type="Proteomes" id="UP001189429">
    <property type="component" value="Unassembled WGS sequence"/>
</dbReference>
<gene>
    <name evidence="1" type="ORF">PCOR1329_LOCUS33930</name>
</gene>
<sequence length="132" mass="14452">MTLHGRNLAHHRRSVARHAVISAINFRAIAFAQEDECAVLFAKLVSWAFVIGDARADPAVFALSFLDAGARCHAKPMGDFKIEMDIDAKLQFKELADALSARTDAVLSAVCKRCDPMLTDKDTLIQKVGGHM</sequence>
<proteinExistence type="predicted"/>
<keyword evidence="2" id="KW-1185">Reference proteome</keyword>